<reference evidence="1" key="1">
    <citation type="submission" date="2012-10" db="EMBL/GenBank/DDBJ databases">
        <authorList>
            <person name="Harkins D.M."/>
            <person name="Durkin A.S."/>
            <person name="Brinkac L.M."/>
            <person name="Haft D.H."/>
            <person name="Selengut J.D."/>
            <person name="Sanka R."/>
            <person name="DePew J."/>
            <person name="Purushe J."/>
            <person name="Matthias M.A."/>
            <person name="Vinetz J.M."/>
            <person name="Sutton G.G."/>
            <person name="Nierman W.C."/>
            <person name="Fouts D.E."/>
        </authorList>
    </citation>
    <scope>NUCLEOTIDE SEQUENCE [LARGE SCALE GENOMIC DNA]</scope>
    <source>
        <strain evidence="1">MOR084</strain>
    </source>
</reference>
<organism evidence="1 2">
    <name type="scientific">Leptospira santarosai str. MOR084</name>
    <dbReference type="NCBI Taxonomy" id="1049984"/>
    <lineage>
        <taxon>Bacteria</taxon>
        <taxon>Pseudomonadati</taxon>
        <taxon>Spirochaetota</taxon>
        <taxon>Spirochaetia</taxon>
        <taxon>Leptospirales</taxon>
        <taxon>Leptospiraceae</taxon>
        <taxon>Leptospira</taxon>
    </lineage>
</organism>
<dbReference type="AlphaFoldDB" id="A0A0E2BMC8"/>
<accession>A0A0E2BMC8</accession>
<evidence type="ECO:0000313" key="1">
    <source>
        <dbReference type="EMBL" id="EKO32455.1"/>
    </source>
</evidence>
<comment type="caution">
    <text evidence="1">The sequence shown here is derived from an EMBL/GenBank/DDBJ whole genome shotgun (WGS) entry which is preliminary data.</text>
</comment>
<name>A0A0E2BMC8_9LEPT</name>
<keyword evidence="2" id="KW-1185">Reference proteome</keyword>
<dbReference type="Proteomes" id="UP000006329">
    <property type="component" value="Unassembled WGS sequence"/>
</dbReference>
<gene>
    <name evidence="1" type="ORF">LEP1GSC179_3557</name>
</gene>
<sequence>MSFFDFSTQVFLKRKDNKIGTCLENTLSLPKISIPIILKFFEITFGNFT</sequence>
<evidence type="ECO:0000313" key="2">
    <source>
        <dbReference type="Proteomes" id="UP000006329"/>
    </source>
</evidence>
<protein>
    <submittedName>
        <fullName evidence="1">Uncharacterized protein</fullName>
    </submittedName>
</protein>
<dbReference type="EMBL" id="AHON02000071">
    <property type="protein sequence ID" value="EKO32455.1"/>
    <property type="molecule type" value="Genomic_DNA"/>
</dbReference>
<proteinExistence type="predicted"/>